<dbReference type="InterPro" id="IPR019734">
    <property type="entry name" value="TPR_rpt"/>
</dbReference>
<comment type="caution">
    <text evidence="3">The sequence shown here is derived from an EMBL/GenBank/DDBJ whole genome shotgun (WGS) entry which is preliminary data.</text>
</comment>
<dbReference type="InterPro" id="IPR011009">
    <property type="entry name" value="Kinase-like_dom_sf"/>
</dbReference>
<dbReference type="RefSeq" id="WP_229683728.1">
    <property type="nucleotide sequence ID" value="NZ_BMMW01000001.1"/>
</dbReference>
<dbReference type="SMART" id="SM00028">
    <property type="entry name" value="TPR"/>
    <property type="match status" value="3"/>
</dbReference>
<dbReference type="AlphaFoldDB" id="A0A917QBS9"/>
<dbReference type="Gene3D" id="3.90.1200.10">
    <property type="match status" value="1"/>
</dbReference>
<keyword evidence="4" id="KW-1185">Reference proteome</keyword>
<organism evidence="3 4">
    <name type="scientific">Nocardia camponoti</name>
    <dbReference type="NCBI Taxonomy" id="1616106"/>
    <lineage>
        <taxon>Bacteria</taxon>
        <taxon>Bacillati</taxon>
        <taxon>Actinomycetota</taxon>
        <taxon>Actinomycetes</taxon>
        <taxon>Mycobacteriales</taxon>
        <taxon>Nocardiaceae</taxon>
        <taxon>Nocardia</taxon>
    </lineage>
</organism>
<keyword evidence="1" id="KW-0802">TPR repeat</keyword>
<evidence type="ECO:0000313" key="4">
    <source>
        <dbReference type="Proteomes" id="UP000612956"/>
    </source>
</evidence>
<evidence type="ECO:0000259" key="2">
    <source>
        <dbReference type="Pfam" id="PF01636"/>
    </source>
</evidence>
<reference evidence="3" key="1">
    <citation type="journal article" date="2014" name="Int. J. Syst. Evol. Microbiol.">
        <title>Complete genome sequence of Corynebacterium casei LMG S-19264T (=DSM 44701T), isolated from a smear-ripened cheese.</title>
        <authorList>
            <consortium name="US DOE Joint Genome Institute (JGI-PGF)"/>
            <person name="Walter F."/>
            <person name="Albersmeier A."/>
            <person name="Kalinowski J."/>
            <person name="Ruckert C."/>
        </authorList>
    </citation>
    <scope>NUCLEOTIDE SEQUENCE</scope>
    <source>
        <strain evidence="3">CGMCC 4.7278</strain>
    </source>
</reference>
<name>A0A917QBS9_9NOCA</name>
<dbReference type="SUPFAM" id="SSF48452">
    <property type="entry name" value="TPR-like"/>
    <property type="match status" value="1"/>
</dbReference>
<dbReference type="InterPro" id="IPR002575">
    <property type="entry name" value="Aminoglycoside_PTrfase"/>
</dbReference>
<dbReference type="Pfam" id="PF01636">
    <property type="entry name" value="APH"/>
    <property type="match status" value="1"/>
</dbReference>
<dbReference type="Gene3D" id="1.25.40.10">
    <property type="entry name" value="Tetratricopeptide repeat domain"/>
    <property type="match status" value="1"/>
</dbReference>
<gene>
    <name evidence="3" type="ORF">GCM10011591_11510</name>
</gene>
<dbReference type="PROSITE" id="PS50005">
    <property type="entry name" value="TPR"/>
    <property type="match status" value="1"/>
</dbReference>
<dbReference type="SUPFAM" id="SSF56112">
    <property type="entry name" value="Protein kinase-like (PK-like)"/>
    <property type="match status" value="1"/>
</dbReference>
<dbReference type="Pfam" id="PF13374">
    <property type="entry name" value="TPR_10"/>
    <property type="match status" value="1"/>
</dbReference>
<feature type="repeat" description="TPR" evidence="1">
    <location>
        <begin position="40"/>
        <end position="73"/>
    </location>
</feature>
<sequence length="397" mass="43527">MTTAASPPTRPYRFDERLRMIPVDPAGLAARVAAAHPVDFAGFRRLGIALMLLGRHDEALDQLDQALDLADTPRRRITVWINLADVYRYRGEPALAELLYRRALNASRAHDPDVVSFAAHHLGKSLAEQHQREEARQLLGEALRLRVADGDPELIESTTAALEHLDEMAIELPLSVARLVGTAPIWASSGPARAGDYWVVRGPRAIAEYQRLRYLASVGVAVPSVVEFAEDVLVTVHVAQLSLAELDDPVQVGATMGGVLRRLHALTDCPFDSGLDAMLPLAQRRVVEGLVDVTDFDDDHADLTPEQVIARVRVQRPAEDDHVVAHGDFTPENVLADGTMVDVAGVGVADRARDLAIAERELTALGEQALTAFYAEYGGVRPDQRLLDYYRLLDELC</sequence>
<dbReference type="EMBL" id="BMMW01000001">
    <property type="protein sequence ID" value="GGK41768.1"/>
    <property type="molecule type" value="Genomic_DNA"/>
</dbReference>
<accession>A0A917QBS9</accession>
<protein>
    <recommendedName>
        <fullName evidence="2">Aminoglycoside phosphotransferase domain-containing protein</fullName>
    </recommendedName>
</protein>
<feature type="domain" description="Aminoglycoside phosphotransferase" evidence="2">
    <location>
        <begin position="205"/>
        <end position="378"/>
    </location>
</feature>
<proteinExistence type="predicted"/>
<evidence type="ECO:0000313" key="3">
    <source>
        <dbReference type="EMBL" id="GGK41768.1"/>
    </source>
</evidence>
<dbReference type="InterPro" id="IPR011990">
    <property type="entry name" value="TPR-like_helical_dom_sf"/>
</dbReference>
<evidence type="ECO:0000256" key="1">
    <source>
        <dbReference type="PROSITE-ProRule" id="PRU00339"/>
    </source>
</evidence>
<reference evidence="3" key="2">
    <citation type="submission" date="2020-09" db="EMBL/GenBank/DDBJ databases">
        <authorList>
            <person name="Sun Q."/>
            <person name="Zhou Y."/>
        </authorList>
    </citation>
    <scope>NUCLEOTIDE SEQUENCE</scope>
    <source>
        <strain evidence="3">CGMCC 4.7278</strain>
    </source>
</reference>
<dbReference type="Proteomes" id="UP000612956">
    <property type="component" value="Unassembled WGS sequence"/>
</dbReference>
<dbReference type="Pfam" id="PF13424">
    <property type="entry name" value="TPR_12"/>
    <property type="match status" value="1"/>
</dbReference>